<dbReference type="Pfam" id="PF01494">
    <property type="entry name" value="FAD_binding_3"/>
    <property type="match status" value="1"/>
</dbReference>
<evidence type="ECO:0000256" key="4">
    <source>
        <dbReference type="ARBA" id="ARBA00022630"/>
    </source>
</evidence>
<dbReference type="AlphaFoldDB" id="A0A6F8PMU7"/>
<dbReference type="RefSeq" id="WP_173291232.1">
    <property type="nucleotide sequence ID" value="NZ_AP021888.1"/>
</dbReference>
<dbReference type="PANTHER" id="PTHR43876:SF8">
    <property type="entry name" value="2-OCTAPRENYL-6-METHOXYPHENOL HYDROXYLASE"/>
    <property type="match status" value="1"/>
</dbReference>
<dbReference type="EMBL" id="AP021888">
    <property type="protein sequence ID" value="BBP43429.1"/>
    <property type="molecule type" value="Genomic_DNA"/>
</dbReference>
<dbReference type="InterPro" id="IPR006076">
    <property type="entry name" value="FAD-dep_OxRdtase"/>
</dbReference>
<protein>
    <submittedName>
        <fullName evidence="10">2-octaprenyl-6-methoxyphenyl hydroxylase</fullName>
    </submittedName>
</protein>
<dbReference type="GO" id="GO:0008681">
    <property type="term" value="F:2-octaprenyl-6-methoxyphenol hydroxylase activity"/>
    <property type="evidence" value="ECO:0007669"/>
    <property type="project" value="TreeGrafter"/>
</dbReference>
<evidence type="ECO:0000256" key="6">
    <source>
        <dbReference type="ARBA" id="ARBA00023002"/>
    </source>
</evidence>
<dbReference type="NCBIfam" id="TIGR01988">
    <property type="entry name" value="Ubi-OHases"/>
    <property type="match status" value="1"/>
</dbReference>
<evidence type="ECO:0000256" key="2">
    <source>
        <dbReference type="ARBA" id="ARBA00004749"/>
    </source>
</evidence>
<dbReference type="Proteomes" id="UP000501466">
    <property type="component" value="Chromosome"/>
</dbReference>
<dbReference type="Gene3D" id="3.50.50.60">
    <property type="entry name" value="FAD/NAD(P)-binding domain"/>
    <property type="match status" value="2"/>
</dbReference>
<dbReference type="UniPathway" id="UPA00232"/>
<evidence type="ECO:0000259" key="9">
    <source>
        <dbReference type="Pfam" id="PF01494"/>
    </source>
</evidence>
<dbReference type="SUPFAM" id="SSF51905">
    <property type="entry name" value="FAD/NAD(P)-binding domain"/>
    <property type="match status" value="1"/>
</dbReference>
<dbReference type="InterPro" id="IPR036188">
    <property type="entry name" value="FAD/NAD-bd_sf"/>
</dbReference>
<dbReference type="PRINTS" id="PR00420">
    <property type="entry name" value="RNGMNOXGNASE"/>
</dbReference>
<comment type="cofactor">
    <cofactor evidence="1">
        <name>FAD</name>
        <dbReference type="ChEBI" id="CHEBI:57692"/>
    </cofactor>
</comment>
<dbReference type="InterPro" id="IPR010971">
    <property type="entry name" value="UbiH/COQ6"/>
</dbReference>
<evidence type="ECO:0000256" key="1">
    <source>
        <dbReference type="ARBA" id="ARBA00001974"/>
    </source>
</evidence>
<dbReference type="GO" id="GO:0071949">
    <property type="term" value="F:FAD binding"/>
    <property type="evidence" value="ECO:0007669"/>
    <property type="project" value="InterPro"/>
</dbReference>
<comment type="pathway">
    <text evidence="2">Cofactor biosynthesis; ubiquinone biosynthesis.</text>
</comment>
<evidence type="ECO:0000313" key="11">
    <source>
        <dbReference type="Proteomes" id="UP000501466"/>
    </source>
</evidence>
<dbReference type="KEGG" id="tzo:THMIRHAT_11750"/>
<reference evidence="11" key="1">
    <citation type="submission" date="2019-11" db="EMBL/GenBank/DDBJ databases">
        <title>Isolation and characterization of two novel species in the genus Thiomicrorhabdus.</title>
        <authorList>
            <person name="Mochizuki J."/>
            <person name="Kojima H."/>
            <person name="Fukui M."/>
        </authorList>
    </citation>
    <scope>NUCLEOTIDE SEQUENCE [LARGE SCALE GENOMIC DNA]</scope>
    <source>
        <strain evidence="11">AkT22</strain>
    </source>
</reference>
<feature type="domain" description="FAD dependent oxidoreductase" evidence="8">
    <location>
        <begin position="16"/>
        <end position="105"/>
    </location>
</feature>
<dbReference type="InterPro" id="IPR051205">
    <property type="entry name" value="UbiH/COQ6_monooxygenase"/>
</dbReference>
<accession>A0A6F8PMU7</accession>
<keyword evidence="7" id="KW-0503">Monooxygenase</keyword>
<keyword evidence="5" id="KW-0274">FAD</keyword>
<dbReference type="GO" id="GO:0006744">
    <property type="term" value="P:ubiquinone biosynthetic process"/>
    <property type="evidence" value="ECO:0007669"/>
    <property type="project" value="UniProtKB-UniPathway"/>
</dbReference>
<feature type="domain" description="FAD-binding" evidence="9">
    <location>
        <begin position="138"/>
        <end position="364"/>
    </location>
</feature>
<evidence type="ECO:0000313" key="10">
    <source>
        <dbReference type="EMBL" id="BBP43429.1"/>
    </source>
</evidence>
<sequence length="411" mass="44447">MDEKQLPTLDSATKKVFISGGGPVGLMLAIGLVQKGFSVILAEKNADFASEGAAHHGSFDGRVLALTYASKLFLESLNLWSSLQSKVTEIHSVHVSQKGYLGVTHLHASEMGVPALGYSISGSDLGQVLWQACQQLQAADQACLQILCPAELIDLQQDESAVQLSLQTEFGSQTLDVDFVVGADGTQSKVRELLGLPIEIKDYDAYGVIAKIETELAPNHWAYERFTTQGPVALLPMGGHASKAVLVCESKDIDTVKSLDDTAFMALFAEKMGERLGAFTQVSERVFYPLKETYVPQMVQGRVVLMGNAAHTQHPVAAQGLNLGIADIEAFLQQANHLINPEMDVAPVLESYAKQRAEHHQKIMGLTDGLIELFQAPSPVIGHLRGIGLMAMQSLSPLRKRFSKLGMGINQ</sequence>
<dbReference type="InterPro" id="IPR002938">
    <property type="entry name" value="FAD-bd"/>
</dbReference>
<dbReference type="Pfam" id="PF01266">
    <property type="entry name" value="DAO"/>
    <property type="match status" value="1"/>
</dbReference>
<proteinExistence type="inferred from homology"/>
<keyword evidence="11" id="KW-1185">Reference proteome</keyword>
<name>A0A6F8PMU7_9GAMM</name>
<keyword evidence="4" id="KW-0285">Flavoprotein</keyword>
<evidence type="ECO:0000256" key="7">
    <source>
        <dbReference type="ARBA" id="ARBA00023033"/>
    </source>
</evidence>
<dbReference type="PANTHER" id="PTHR43876">
    <property type="entry name" value="UBIQUINONE BIOSYNTHESIS MONOOXYGENASE COQ6, MITOCHONDRIAL"/>
    <property type="match status" value="1"/>
</dbReference>
<evidence type="ECO:0000256" key="3">
    <source>
        <dbReference type="ARBA" id="ARBA00005349"/>
    </source>
</evidence>
<organism evidence="10 11">
    <name type="scientific">Thiosulfativibrio zosterae</name>
    <dbReference type="NCBI Taxonomy" id="2675053"/>
    <lineage>
        <taxon>Bacteria</taxon>
        <taxon>Pseudomonadati</taxon>
        <taxon>Pseudomonadota</taxon>
        <taxon>Gammaproteobacteria</taxon>
        <taxon>Thiotrichales</taxon>
        <taxon>Piscirickettsiaceae</taxon>
        <taxon>Thiosulfativibrio</taxon>
    </lineage>
</organism>
<evidence type="ECO:0000256" key="5">
    <source>
        <dbReference type="ARBA" id="ARBA00022827"/>
    </source>
</evidence>
<gene>
    <name evidence="10" type="primary">ubiH</name>
    <name evidence="10" type="ORF">THMIRHAT_11750</name>
</gene>
<keyword evidence="6" id="KW-0560">Oxidoreductase</keyword>
<comment type="similarity">
    <text evidence="3">Belongs to the UbiH/COQ6 family.</text>
</comment>
<evidence type="ECO:0000259" key="8">
    <source>
        <dbReference type="Pfam" id="PF01266"/>
    </source>
</evidence>